<accession>A0A3G1KS25</accession>
<keyword evidence="3 5" id="KW-0520">NAD</keyword>
<keyword evidence="2 5" id="KW-0808">Transferase</keyword>
<dbReference type="EMBL" id="CP017634">
    <property type="protein sequence ID" value="ATW25303.1"/>
    <property type="molecule type" value="Genomic_DNA"/>
</dbReference>
<reference evidence="6 7" key="1">
    <citation type="submission" date="2016-10" db="EMBL/GenBank/DDBJ databases">
        <title>Complete Genome Sequence of Peptococcaceae strain DCMF.</title>
        <authorList>
            <person name="Edwards R.J."/>
            <person name="Holland S.I."/>
            <person name="Deshpande N.P."/>
            <person name="Wong Y.K."/>
            <person name="Ertan H."/>
            <person name="Manefield M."/>
            <person name="Russell T.L."/>
            <person name="Lee M.J."/>
        </authorList>
    </citation>
    <scope>NUCLEOTIDE SEQUENCE [LARGE SCALE GENOMIC DNA]</scope>
    <source>
        <strain evidence="6 7">DCMF</strain>
    </source>
</reference>
<evidence type="ECO:0000313" key="6">
    <source>
        <dbReference type="EMBL" id="ATW25303.1"/>
    </source>
</evidence>
<dbReference type="Proteomes" id="UP000323521">
    <property type="component" value="Chromosome"/>
</dbReference>
<dbReference type="Gene3D" id="3.20.170.30">
    <property type="match status" value="1"/>
</dbReference>
<evidence type="ECO:0000256" key="2">
    <source>
        <dbReference type="ARBA" id="ARBA00022679"/>
    </source>
</evidence>
<dbReference type="PANTHER" id="PTHR12684">
    <property type="entry name" value="PUTATIVE PHOSPHOTRANSFERASE"/>
    <property type="match status" value="1"/>
</dbReference>
<dbReference type="SUPFAM" id="SSF56399">
    <property type="entry name" value="ADP-ribosylation"/>
    <property type="match status" value="1"/>
</dbReference>
<evidence type="ECO:0000313" key="7">
    <source>
        <dbReference type="Proteomes" id="UP000323521"/>
    </source>
</evidence>
<dbReference type="OrthoDB" id="4537997at2"/>
<dbReference type="KEGG" id="fwa:DCMF_11460"/>
<dbReference type="EC" id="2.7.1.-" evidence="5"/>
<dbReference type="InterPro" id="IPR042080">
    <property type="entry name" value="RNA_2'-PTrans_N"/>
</dbReference>
<dbReference type="PANTHER" id="PTHR12684:SF2">
    <property type="entry name" value="TRNA 2'-PHOSPHOTRANSFERASE 1"/>
    <property type="match status" value="1"/>
</dbReference>
<dbReference type="GO" id="GO:0006388">
    <property type="term" value="P:tRNA splicing, via endonucleolytic cleavage and ligation"/>
    <property type="evidence" value="ECO:0007669"/>
    <property type="project" value="UniProtKB-UniRule"/>
</dbReference>
<dbReference type="Pfam" id="PF01885">
    <property type="entry name" value="PTS_2-RNA"/>
    <property type="match status" value="1"/>
</dbReference>
<organism evidence="6 7">
    <name type="scientific">Formimonas warabiya</name>
    <dbReference type="NCBI Taxonomy" id="1761012"/>
    <lineage>
        <taxon>Bacteria</taxon>
        <taxon>Bacillati</taxon>
        <taxon>Bacillota</taxon>
        <taxon>Clostridia</taxon>
        <taxon>Eubacteriales</taxon>
        <taxon>Peptococcaceae</taxon>
        <taxon>Candidatus Formimonas</taxon>
    </lineage>
</organism>
<protein>
    <recommendedName>
        <fullName evidence="5">Probable RNA 2'-phosphotransferase</fullName>
        <ecNumber evidence="5">2.7.1.-</ecNumber>
    </recommendedName>
</protein>
<dbReference type="AlphaFoldDB" id="A0A3G1KS25"/>
<evidence type="ECO:0000256" key="1">
    <source>
        <dbReference type="ARBA" id="ARBA00009836"/>
    </source>
</evidence>
<evidence type="ECO:0000256" key="4">
    <source>
        <dbReference type="ARBA" id="ARBA00025212"/>
    </source>
</evidence>
<gene>
    <name evidence="5" type="primary">kptA</name>
    <name evidence="6" type="ORF">DCMF_11460</name>
</gene>
<comment type="function">
    <text evidence="4 5">Removes the 2'-phosphate from RNA via an intermediate in which the phosphate is ADP-ribosylated by NAD followed by a presumed transesterification to release the RNA and generate ADP-ribose 1''-2''-cyclic phosphate (APPR&gt;P). May function as an ADP-ribosylase.</text>
</comment>
<dbReference type="Gene3D" id="1.10.10.970">
    <property type="entry name" value="RNA 2'-phosphotransferase, Tpt1/KptA family, N-terminal domain"/>
    <property type="match status" value="1"/>
</dbReference>
<dbReference type="HAMAP" id="MF_00299">
    <property type="entry name" value="KptA"/>
    <property type="match status" value="1"/>
</dbReference>
<dbReference type="InterPro" id="IPR002745">
    <property type="entry name" value="Ptrans_KptA/Tpt1"/>
</dbReference>
<evidence type="ECO:0000256" key="5">
    <source>
        <dbReference type="HAMAP-Rule" id="MF_00299"/>
    </source>
</evidence>
<proteinExistence type="inferred from homology"/>
<dbReference type="RefSeq" id="WP_148134556.1">
    <property type="nucleotide sequence ID" value="NZ_CP017634.1"/>
</dbReference>
<keyword evidence="7" id="KW-1185">Reference proteome</keyword>
<dbReference type="InterPro" id="IPR042081">
    <property type="entry name" value="RNA_2'-PTrans_C"/>
</dbReference>
<dbReference type="GO" id="GO:0003950">
    <property type="term" value="F:NAD+ poly-ADP-ribosyltransferase activity"/>
    <property type="evidence" value="ECO:0007669"/>
    <property type="project" value="InterPro"/>
</dbReference>
<evidence type="ECO:0000256" key="3">
    <source>
        <dbReference type="ARBA" id="ARBA00023027"/>
    </source>
</evidence>
<comment type="similarity">
    <text evidence="1 5">Belongs to the KptA/TPT1 family.</text>
</comment>
<sequence length="179" mass="20881">MDYLKLSKEVSYALRHAPWEYELELDGEGWVDITQLLSSLHECKEWQELNEQDLHVMIEKSDKKRHEIACGKLRALYGHSIPQKVLKEPKAPPEILYHGTARRFIQAIKEKGLLPQNRQYVHLSVDTETALQVGKRRDDEPILLRICALEAWNTGVKFFLGNDKVWLADSIPSKYIRFK</sequence>
<name>A0A3G1KS25_FORW1</name>
<dbReference type="GO" id="GO:0000215">
    <property type="term" value="F:tRNA 2'-phosphotransferase activity"/>
    <property type="evidence" value="ECO:0007669"/>
    <property type="project" value="TreeGrafter"/>
</dbReference>
<dbReference type="InterPro" id="IPR022928">
    <property type="entry name" value="RNA_2'-PTrans_KptA"/>
</dbReference>